<dbReference type="SUPFAM" id="SSF52200">
    <property type="entry name" value="Toll/Interleukin receptor TIR domain"/>
    <property type="match status" value="1"/>
</dbReference>
<accession>A0A656HK36</accession>
<name>A0A656HK36_THINJ</name>
<dbReference type="EMBL" id="JH651384">
    <property type="protein sequence ID" value="EIJ36592.1"/>
    <property type="molecule type" value="Genomic_DNA"/>
</dbReference>
<reference evidence="3" key="1">
    <citation type="journal article" date="2011" name="Stand. Genomic Sci.">
        <title>Genome sequence of the filamentous, gliding Thiothrix nivea neotype strain (JP2(T)).</title>
        <authorList>
            <person name="Lapidus A."/>
            <person name="Nolan M."/>
            <person name="Lucas S."/>
            <person name="Glavina Del Rio T."/>
            <person name="Tice H."/>
            <person name="Cheng J.F."/>
            <person name="Tapia R."/>
            <person name="Han C."/>
            <person name="Goodwin L."/>
            <person name="Pitluck S."/>
            <person name="Liolios K."/>
            <person name="Pagani I."/>
            <person name="Ivanova N."/>
            <person name="Huntemann M."/>
            <person name="Mavromatis K."/>
            <person name="Mikhailova N."/>
            <person name="Pati A."/>
            <person name="Chen A."/>
            <person name="Palaniappan K."/>
            <person name="Land M."/>
            <person name="Brambilla E.M."/>
            <person name="Rohde M."/>
            <person name="Abt B."/>
            <person name="Verbarg S."/>
            <person name="Goker M."/>
            <person name="Bristow J."/>
            <person name="Eisen J.A."/>
            <person name="Markowitz V."/>
            <person name="Hugenholtz P."/>
            <person name="Kyrpides N.C."/>
            <person name="Klenk H.P."/>
            <person name="Woyke T."/>
        </authorList>
    </citation>
    <scope>NUCLEOTIDE SEQUENCE [LARGE SCALE GENOMIC DNA]</scope>
    <source>
        <strain evidence="3">ATCC 35100 / DSM 5205 / JP2</strain>
    </source>
</reference>
<gene>
    <name evidence="2" type="ORF">Thini_4100</name>
</gene>
<evidence type="ECO:0000259" key="1">
    <source>
        <dbReference type="PROSITE" id="PS50104"/>
    </source>
</evidence>
<protein>
    <recommendedName>
        <fullName evidence="1">TIR domain-containing protein</fullName>
    </recommendedName>
</protein>
<keyword evidence="3" id="KW-1185">Reference proteome</keyword>
<feature type="domain" description="TIR" evidence="1">
    <location>
        <begin position="1"/>
        <end position="147"/>
    </location>
</feature>
<sequence>MSDIFVSYARINDQPFSGQKQGWVSHFINNLRNETSQRIGRAENYSLWMDFKLSANDAVTPEIEKQLRDAHILIVMMSRGWLESEWCVRELEYFCATHDDLAGRIFIINQDGLPREEQPEILHDLVSCPLYEKTPHDQIQRLGYPVPDVADREYFGRIVELSFQLEKSLRRFAQALVLKSAEPRSVETKATAYVAPVHDSLFDQRSQLVSELAQFGIQALPAANRFDREFESNLQRCSHFVQLLDTDFVQGLSCDQYLIAQTMEKPVLQWRDPMLDCSKANHEQKALLEGKTVIACELPDFIRQVREEVLPKPPPPPPPVNGNKMVFVHASPEDFPKAEQVAATLQERGFGIVLPRYEGDAQRIRKSIERGYQYCDVLLMLQQRASADLVEDYLAELEVYAKKSPTVLLCQCQRAEKLHFIPPLMKILHCNDRFEADCLEQFLATEVSA</sequence>
<organism evidence="2 3">
    <name type="scientific">Thiothrix nivea (strain ATCC 35100 / DSM 5205 / JP2)</name>
    <dbReference type="NCBI Taxonomy" id="870187"/>
    <lineage>
        <taxon>Bacteria</taxon>
        <taxon>Pseudomonadati</taxon>
        <taxon>Pseudomonadota</taxon>
        <taxon>Gammaproteobacteria</taxon>
        <taxon>Thiotrichales</taxon>
        <taxon>Thiotrichaceae</taxon>
        <taxon>Thiothrix</taxon>
    </lineage>
</organism>
<dbReference type="AlphaFoldDB" id="A0A656HK36"/>
<proteinExistence type="predicted"/>
<dbReference type="Proteomes" id="UP000005317">
    <property type="component" value="Unassembled WGS sequence"/>
</dbReference>
<dbReference type="InterPro" id="IPR000157">
    <property type="entry name" value="TIR_dom"/>
</dbReference>
<evidence type="ECO:0000313" key="2">
    <source>
        <dbReference type="EMBL" id="EIJ36592.1"/>
    </source>
</evidence>
<dbReference type="InterPro" id="IPR035897">
    <property type="entry name" value="Toll_tir_struct_dom_sf"/>
</dbReference>
<evidence type="ECO:0000313" key="3">
    <source>
        <dbReference type="Proteomes" id="UP000005317"/>
    </source>
</evidence>
<dbReference type="Pfam" id="PF13676">
    <property type="entry name" value="TIR_2"/>
    <property type="match status" value="1"/>
</dbReference>
<dbReference type="RefSeq" id="WP_002710461.1">
    <property type="nucleotide sequence ID" value="NZ_JH651384.1"/>
</dbReference>
<dbReference type="Gene3D" id="3.40.50.10140">
    <property type="entry name" value="Toll/interleukin-1 receptor homology (TIR) domain"/>
    <property type="match status" value="1"/>
</dbReference>
<dbReference type="GO" id="GO:0007165">
    <property type="term" value="P:signal transduction"/>
    <property type="evidence" value="ECO:0007669"/>
    <property type="project" value="InterPro"/>
</dbReference>
<dbReference type="PROSITE" id="PS50104">
    <property type="entry name" value="TIR"/>
    <property type="match status" value="1"/>
</dbReference>